<proteinExistence type="predicted"/>
<keyword evidence="3" id="KW-1185">Reference proteome</keyword>
<gene>
    <name evidence="2" type="ORF">GCM10012282_42860</name>
</gene>
<evidence type="ECO:0000313" key="2">
    <source>
        <dbReference type="EMBL" id="GGJ41441.1"/>
    </source>
</evidence>
<dbReference type="Proteomes" id="UP000625682">
    <property type="component" value="Unassembled WGS sequence"/>
</dbReference>
<feature type="region of interest" description="Disordered" evidence="1">
    <location>
        <begin position="1"/>
        <end position="71"/>
    </location>
</feature>
<accession>A0A917L2I0</accession>
<dbReference type="AlphaFoldDB" id="A0A917L2I0"/>
<comment type="caution">
    <text evidence="2">The sequence shown here is derived from an EMBL/GenBank/DDBJ whole genome shotgun (WGS) entry which is preliminary data.</text>
</comment>
<sequence>MAVPAHIFSAESAATEAPLTSEPPLPAAEPLTSEPPLADAEAMTSEHADAEADPTGLYEGPVPALSDLAGL</sequence>
<reference evidence="2" key="2">
    <citation type="submission" date="2020-09" db="EMBL/GenBank/DDBJ databases">
        <authorList>
            <person name="Sun Q."/>
            <person name="Zhou Y."/>
        </authorList>
    </citation>
    <scope>NUCLEOTIDE SEQUENCE</scope>
    <source>
        <strain evidence="2">CGMCC 4.7272</strain>
    </source>
</reference>
<protein>
    <submittedName>
        <fullName evidence="2">Uncharacterized protein</fullName>
    </submittedName>
</protein>
<name>A0A917L2I0_9ACTN</name>
<evidence type="ECO:0000313" key="3">
    <source>
        <dbReference type="Proteomes" id="UP000625682"/>
    </source>
</evidence>
<reference evidence="2" key="1">
    <citation type="journal article" date="2014" name="Int. J. Syst. Evol. Microbiol.">
        <title>Complete genome sequence of Corynebacterium casei LMG S-19264T (=DSM 44701T), isolated from a smear-ripened cheese.</title>
        <authorList>
            <consortium name="US DOE Joint Genome Institute (JGI-PGF)"/>
            <person name="Walter F."/>
            <person name="Albersmeier A."/>
            <person name="Kalinowski J."/>
            <person name="Ruckert C."/>
        </authorList>
    </citation>
    <scope>NUCLEOTIDE SEQUENCE</scope>
    <source>
        <strain evidence="2">CGMCC 4.7272</strain>
    </source>
</reference>
<dbReference type="EMBL" id="BMMU01000013">
    <property type="protein sequence ID" value="GGJ41441.1"/>
    <property type="molecule type" value="Genomic_DNA"/>
</dbReference>
<evidence type="ECO:0000256" key="1">
    <source>
        <dbReference type="SAM" id="MobiDB-lite"/>
    </source>
</evidence>
<dbReference type="RefSeq" id="WP_373287267.1">
    <property type="nucleotide sequence ID" value="NZ_BAABER010000012.1"/>
</dbReference>
<organism evidence="2 3">
    <name type="scientific">Streptomyces lacrimifluminis</name>
    <dbReference type="NCBI Taxonomy" id="1500077"/>
    <lineage>
        <taxon>Bacteria</taxon>
        <taxon>Bacillati</taxon>
        <taxon>Actinomycetota</taxon>
        <taxon>Actinomycetes</taxon>
        <taxon>Kitasatosporales</taxon>
        <taxon>Streptomycetaceae</taxon>
        <taxon>Streptomyces</taxon>
    </lineage>
</organism>